<evidence type="ECO:0000313" key="3">
    <source>
        <dbReference type="Proteomes" id="UP000509510"/>
    </source>
</evidence>
<sequence>MDSTEDDTEISRRQELQLEKPGDQGLSSDGFDDKLDDQEPNNFSASEDSSHVTRKPAAASGTCSLTWVSAEAKERDNCRKMRMNMEFVAPKSPVVPANLKEWLIHRASVLEIKARYIKSRIPDSKGDDEEKAQLVFHDWKWRDTRSFVLSQETIWRNHGTENPSRNQAPWPDSSERKHEGYQRVRSGYKRFLPLPRVPGNQTVNWKQRSPIATYEFDRVGQPIGIGGTVDTDEMMEEFIGKKFLAEIDTLNFPKQCNHLH</sequence>
<dbReference type="KEGG" id="trg:TRUGW13939_02762"/>
<feature type="compositionally biased region" description="Polar residues" evidence="1">
    <location>
        <begin position="158"/>
        <end position="167"/>
    </location>
</feature>
<feature type="compositionally biased region" description="Basic and acidic residues" evidence="1">
    <location>
        <begin position="9"/>
        <end position="22"/>
    </location>
</feature>
<name>A0A7H8QQB8_TALRU</name>
<feature type="region of interest" description="Disordered" evidence="1">
    <location>
        <begin position="158"/>
        <end position="179"/>
    </location>
</feature>
<keyword evidence="3" id="KW-1185">Reference proteome</keyword>
<dbReference type="EMBL" id="CP055899">
    <property type="protein sequence ID" value="QKX55665.1"/>
    <property type="molecule type" value="Genomic_DNA"/>
</dbReference>
<protein>
    <submittedName>
        <fullName evidence="2">Uncharacterized protein</fullName>
    </submittedName>
</protein>
<feature type="region of interest" description="Disordered" evidence="1">
    <location>
        <begin position="1"/>
        <end position="57"/>
    </location>
</feature>
<evidence type="ECO:0000313" key="2">
    <source>
        <dbReference type="EMBL" id="QKX55665.1"/>
    </source>
</evidence>
<dbReference type="AlphaFoldDB" id="A0A7H8QQB8"/>
<reference evidence="3" key="1">
    <citation type="submission" date="2020-06" db="EMBL/GenBank/DDBJ databases">
        <title>A chromosome-scale genome assembly of Talaromyces rugulosus W13939.</title>
        <authorList>
            <person name="Wang B."/>
            <person name="Guo L."/>
            <person name="Ye K."/>
            <person name="Wang L."/>
        </authorList>
    </citation>
    <scope>NUCLEOTIDE SEQUENCE [LARGE SCALE GENOMIC DNA]</scope>
    <source>
        <strain evidence="3">W13939</strain>
    </source>
</reference>
<dbReference type="RefSeq" id="XP_035341843.1">
    <property type="nucleotide sequence ID" value="XM_035485950.1"/>
</dbReference>
<evidence type="ECO:0000256" key="1">
    <source>
        <dbReference type="SAM" id="MobiDB-lite"/>
    </source>
</evidence>
<proteinExistence type="predicted"/>
<organism evidence="2 3">
    <name type="scientific">Talaromyces rugulosus</name>
    <name type="common">Penicillium rugulosum</name>
    <dbReference type="NCBI Taxonomy" id="121627"/>
    <lineage>
        <taxon>Eukaryota</taxon>
        <taxon>Fungi</taxon>
        <taxon>Dikarya</taxon>
        <taxon>Ascomycota</taxon>
        <taxon>Pezizomycotina</taxon>
        <taxon>Eurotiomycetes</taxon>
        <taxon>Eurotiomycetidae</taxon>
        <taxon>Eurotiales</taxon>
        <taxon>Trichocomaceae</taxon>
        <taxon>Talaromyces</taxon>
        <taxon>Talaromyces sect. Islandici</taxon>
    </lineage>
</organism>
<accession>A0A7H8QQB8</accession>
<dbReference type="GeneID" id="55990269"/>
<gene>
    <name evidence="2" type="ORF">TRUGW13939_02762</name>
</gene>
<dbReference type="OrthoDB" id="5305306at2759"/>
<dbReference type="Proteomes" id="UP000509510">
    <property type="component" value="Chromosome II"/>
</dbReference>